<keyword evidence="2 4" id="KW-0472">Membrane</keyword>
<dbReference type="OrthoDB" id="1726708at2"/>
<evidence type="ECO:0000313" key="5">
    <source>
        <dbReference type="EMBL" id="EMT54126.1"/>
    </source>
</evidence>
<evidence type="ECO:0000256" key="4">
    <source>
        <dbReference type="SAM" id="Phobius"/>
    </source>
</evidence>
<dbReference type="GO" id="GO:0016020">
    <property type="term" value="C:membrane"/>
    <property type="evidence" value="ECO:0007669"/>
    <property type="project" value="InterPro"/>
</dbReference>
<dbReference type="Proteomes" id="UP000012081">
    <property type="component" value="Unassembled WGS sequence"/>
</dbReference>
<dbReference type="PIRSF" id="PIRSF005690">
    <property type="entry name" value="GerBA"/>
    <property type="match status" value="1"/>
</dbReference>
<dbReference type="EMBL" id="APBN01000001">
    <property type="protein sequence ID" value="EMT54126.1"/>
    <property type="molecule type" value="Genomic_DNA"/>
</dbReference>
<organism evidence="5 6">
    <name type="scientific">Brevibacillus borstelensis AK1</name>
    <dbReference type="NCBI Taxonomy" id="1300222"/>
    <lineage>
        <taxon>Bacteria</taxon>
        <taxon>Bacillati</taxon>
        <taxon>Bacillota</taxon>
        <taxon>Bacilli</taxon>
        <taxon>Bacillales</taxon>
        <taxon>Paenibacillaceae</taxon>
        <taxon>Brevibacillus</taxon>
    </lineage>
</organism>
<evidence type="ECO:0000256" key="1">
    <source>
        <dbReference type="ARBA" id="ARBA00005278"/>
    </source>
</evidence>
<protein>
    <submittedName>
        <fullName evidence="5">GerA spore germination protein</fullName>
    </submittedName>
</protein>
<dbReference type="STRING" id="1300222.I532_00930"/>
<name>M8E4D5_9BACL</name>
<dbReference type="AlphaFoldDB" id="M8E4D5"/>
<dbReference type="InterPro" id="IPR050768">
    <property type="entry name" value="UPF0353/GerABKA_families"/>
</dbReference>
<dbReference type="RefSeq" id="WP_003385820.1">
    <property type="nucleotide sequence ID" value="NZ_APBN01000001.1"/>
</dbReference>
<feature type="region of interest" description="Disordered" evidence="3">
    <location>
        <begin position="510"/>
        <end position="552"/>
    </location>
</feature>
<keyword evidence="6" id="KW-1185">Reference proteome</keyword>
<evidence type="ECO:0000313" key="6">
    <source>
        <dbReference type="Proteomes" id="UP000012081"/>
    </source>
</evidence>
<dbReference type="PANTHER" id="PTHR22550:SF5">
    <property type="entry name" value="LEUCINE ZIPPER PROTEIN 4"/>
    <property type="match status" value="1"/>
</dbReference>
<feature type="transmembrane region" description="Helical" evidence="4">
    <location>
        <begin position="393"/>
        <end position="423"/>
    </location>
</feature>
<evidence type="ECO:0000256" key="2">
    <source>
        <dbReference type="ARBA" id="ARBA00023136"/>
    </source>
</evidence>
<keyword evidence="4" id="KW-0812">Transmembrane</keyword>
<comment type="similarity">
    <text evidence="1">Belongs to the GerABKA family.</text>
</comment>
<sequence>MSVWQRLKYKKETQKLSSPKATSGSSFADNRRLTANLEETLAYMRQTFGDTDDFKIRRFDVFGRFPAALLYLEHLTNQREMKEDILRPLLQKNGTQDENGIVDKNELLTMITNDILIGGNVSTQHEIRSLVEQVLSGQVVIIIDGFDRAIISGSSKVEHRAISQPETEQVIRGSREGFIESLGVNLALLRNRLPSVDLLVKTVQIGRRTKTKVAVCYLRDVCNPALAKEVIDRLQRIDIDGVIDSGYLEQFIEDHHFSPFPQIQNTERPDKCVANLLEGRVIILVDGCPFALIAPAVFSQFYQSVDDYSERFVLSSFVRLSRLVALLFSLIFPSLYVSVISFNPELIPTEFAVAVAGGRAGVPFPSLVEVLIMEISMEVLREATIRLPQQVGGALSIVGVLVIGQAAVSAGFASPITVVVIALTTIGSFATPAYDMALALRLLRFPLIILGGIFGLYGVMVGLILIVNHMLSLRSFGIPYMSPLVPGQWQGMKDTAVRGPFWLSRKRPELLHPRDPNRTGTKSQVIEPRPHNTLDPVSVGNRRWEDSDGDST</sequence>
<dbReference type="PANTHER" id="PTHR22550">
    <property type="entry name" value="SPORE GERMINATION PROTEIN"/>
    <property type="match status" value="1"/>
</dbReference>
<proteinExistence type="inferred from homology"/>
<dbReference type="PATRIC" id="fig|1300222.3.peg.199"/>
<comment type="caution">
    <text evidence="5">The sequence shown here is derived from an EMBL/GenBank/DDBJ whole genome shotgun (WGS) entry which is preliminary data.</text>
</comment>
<evidence type="ECO:0000256" key="3">
    <source>
        <dbReference type="SAM" id="MobiDB-lite"/>
    </source>
</evidence>
<gene>
    <name evidence="5" type="ORF">I532_00930</name>
</gene>
<accession>M8E4D5</accession>
<dbReference type="Pfam" id="PF03323">
    <property type="entry name" value="GerA"/>
    <property type="match status" value="1"/>
</dbReference>
<reference evidence="5 6" key="1">
    <citation type="submission" date="2013-03" db="EMBL/GenBank/DDBJ databases">
        <title>Assembly of a new bacterial strain Brevibacillus borstelensis AK1.</title>
        <authorList>
            <person name="Rajan I."/>
            <person name="PoliReddy D."/>
            <person name="Sugumar T."/>
            <person name="Rathinam K."/>
            <person name="Alqarawi S."/>
            <person name="Khalil A.B."/>
            <person name="Sivakumar N."/>
        </authorList>
    </citation>
    <scope>NUCLEOTIDE SEQUENCE [LARGE SCALE GENOMIC DNA]</scope>
    <source>
        <strain evidence="5 6">AK1</strain>
    </source>
</reference>
<keyword evidence="4" id="KW-1133">Transmembrane helix</keyword>
<dbReference type="GO" id="GO:0009847">
    <property type="term" value="P:spore germination"/>
    <property type="evidence" value="ECO:0007669"/>
    <property type="project" value="InterPro"/>
</dbReference>
<feature type="transmembrane region" description="Helical" evidence="4">
    <location>
        <begin position="320"/>
        <end position="339"/>
    </location>
</feature>
<dbReference type="InterPro" id="IPR004995">
    <property type="entry name" value="Spore_Ger"/>
</dbReference>
<feature type="transmembrane region" description="Helical" evidence="4">
    <location>
        <begin position="443"/>
        <end position="467"/>
    </location>
</feature>